<dbReference type="AlphaFoldDB" id="A0A4D7JMW5"/>
<evidence type="ECO:0000313" key="3">
    <source>
        <dbReference type="EMBL" id="QCK16193.1"/>
    </source>
</evidence>
<dbReference type="Gene3D" id="2.60.40.3140">
    <property type="match status" value="1"/>
</dbReference>
<dbReference type="Proteomes" id="UP000298616">
    <property type="component" value="Chromosome"/>
</dbReference>
<sequence>MNKLNFLLLLILCQFISFAQKLDDELVSKANKLKDKYEDEDMVILKSISDYEYYIDNKTDELHASLSENLEFLALSSGTEYIKRNYFSDNSFIDDYDIENDRGRSVDYEKYCGHVQSGDIFYSDAKVCAYNFEFDYRGRGINFESKTIFTDPKYLTKIFFSDDLPVEERLIRIKVPDYADIELVEVNFDGYNIQKKESKQDEITTYTYTLSEVEDFSDLERTPGYLHFLPHILILTKSYTINEEKRTVLSSTEDLYGWYYQLTKQISRDSKSFEAKVKEITAGLDSDLDKMKAIYYWVQDNIKYIAFEDGLAGFKPEDAKEVYYNLYGDCKGMANLTREMLSIVGIDARLGWLGTNRIPYTYDIPSLAVDNHMICVAYLNDNKYFLDPTEKFNKLDYNAERIQGKQIMIENGVGYLIDTVRVEPIEKYLKESNWNFTIQDGVLAGIGETILKGEKKKDLLYFLSNQESEDLEKILKAVVCGSDDPDNFMINEYSAFDREKVFNVTYSMKLENNLNSFGDEIYVDLDFYEEFSKGEIEEDRKVLYSFGDKSFNRTTGELKIPVGYKVNYLPEPVEIKSDYYSFNMHFRQKGDRIIYFKEIKILKPILPKEEFINWNKAINTINNFYNDQIILQAAQ</sequence>
<feature type="chain" id="PRO_5020462939" description="Transglutaminase-like domain-containing protein" evidence="1">
    <location>
        <begin position="20"/>
        <end position="635"/>
    </location>
</feature>
<evidence type="ECO:0000313" key="4">
    <source>
        <dbReference type="Proteomes" id="UP000298616"/>
    </source>
</evidence>
<evidence type="ECO:0000256" key="1">
    <source>
        <dbReference type="SAM" id="SignalP"/>
    </source>
</evidence>
<gene>
    <name evidence="3" type="ORF">DCC35_16300</name>
</gene>
<dbReference type="SUPFAM" id="SSF54001">
    <property type="entry name" value="Cysteine proteinases"/>
    <property type="match status" value="1"/>
</dbReference>
<protein>
    <recommendedName>
        <fullName evidence="2">Transglutaminase-like domain-containing protein</fullName>
    </recommendedName>
</protein>
<dbReference type="Gene3D" id="3.10.620.30">
    <property type="match status" value="1"/>
</dbReference>
<name>A0A4D7JMW5_9BACT</name>
<evidence type="ECO:0000259" key="2">
    <source>
        <dbReference type="Pfam" id="PF01841"/>
    </source>
</evidence>
<dbReference type="EMBL" id="CP028923">
    <property type="protein sequence ID" value="QCK16193.1"/>
    <property type="molecule type" value="Genomic_DNA"/>
</dbReference>
<dbReference type="InterPro" id="IPR002931">
    <property type="entry name" value="Transglutaminase-like"/>
</dbReference>
<dbReference type="Gene3D" id="2.60.120.1130">
    <property type="match status" value="1"/>
</dbReference>
<feature type="signal peptide" evidence="1">
    <location>
        <begin position="1"/>
        <end position="19"/>
    </location>
</feature>
<organism evidence="3 4">
    <name type="scientific">Mangrovivirga cuniculi</name>
    <dbReference type="NCBI Taxonomy" id="2715131"/>
    <lineage>
        <taxon>Bacteria</taxon>
        <taxon>Pseudomonadati</taxon>
        <taxon>Bacteroidota</taxon>
        <taxon>Cytophagia</taxon>
        <taxon>Cytophagales</taxon>
        <taxon>Mangrovivirgaceae</taxon>
        <taxon>Mangrovivirga</taxon>
    </lineage>
</organism>
<dbReference type="OrthoDB" id="98874at2"/>
<dbReference type="InterPro" id="IPR038765">
    <property type="entry name" value="Papain-like_cys_pep_sf"/>
</dbReference>
<dbReference type="RefSeq" id="WP_137091788.1">
    <property type="nucleotide sequence ID" value="NZ_CP028923.1"/>
</dbReference>
<keyword evidence="1" id="KW-0732">Signal</keyword>
<keyword evidence="4" id="KW-1185">Reference proteome</keyword>
<dbReference type="Pfam" id="PF01841">
    <property type="entry name" value="Transglut_core"/>
    <property type="match status" value="1"/>
</dbReference>
<proteinExistence type="predicted"/>
<reference evidence="3 4" key="1">
    <citation type="submission" date="2018-04" db="EMBL/GenBank/DDBJ databases">
        <title>Complete genome uncultured novel isolate.</title>
        <authorList>
            <person name="Merlino G."/>
        </authorList>
    </citation>
    <scope>NUCLEOTIDE SEQUENCE [LARGE SCALE GENOMIC DNA]</scope>
    <source>
        <strain evidence="4">R1DC9</strain>
    </source>
</reference>
<feature type="domain" description="Transglutaminase-like" evidence="2">
    <location>
        <begin position="277"/>
        <end position="352"/>
    </location>
</feature>
<accession>A0A4D7JMW5</accession>
<dbReference type="KEGG" id="fpf:DCC35_16300"/>